<accession>A0ABN6RHT5</accession>
<keyword evidence="2" id="KW-1277">Toxin-antitoxin system</keyword>
<evidence type="ECO:0000313" key="9">
    <source>
        <dbReference type="EMBL" id="BDP41182.1"/>
    </source>
</evidence>
<proteinExistence type="inferred from homology"/>
<dbReference type="PANTHER" id="PTHR33653:SF1">
    <property type="entry name" value="RIBONUCLEASE VAPC2"/>
    <property type="match status" value="1"/>
</dbReference>
<gene>
    <name evidence="9" type="primary">vapC_3</name>
    <name evidence="9" type="ORF">DAETH_11510</name>
</gene>
<organism evidence="9 10">
    <name type="scientific">Deinococcus aetherius</name>
    <dbReference type="NCBI Taxonomy" id="200252"/>
    <lineage>
        <taxon>Bacteria</taxon>
        <taxon>Thermotogati</taxon>
        <taxon>Deinococcota</taxon>
        <taxon>Deinococci</taxon>
        <taxon>Deinococcales</taxon>
        <taxon>Deinococcaceae</taxon>
        <taxon>Deinococcus</taxon>
    </lineage>
</organism>
<evidence type="ECO:0000256" key="5">
    <source>
        <dbReference type="ARBA" id="ARBA00022801"/>
    </source>
</evidence>
<keyword evidence="3" id="KW-0540">Nuclease</keyword>
<comment type="cofactor">
    <cofactor evidence="1">
        <name>Mg(2+)</name>
        <dbReference type="ChEBI" id="CHEBI:18420"/>
    </cofactor>
</comment>
<protein>
    <submittedName>
        <fullName evidence="9">Ribonuclease VapC</fullName>
    </submittedName>
</protein>
<dbReference type="RefSeq" id="WP_264776967.1">
    <property type="nucleotide sequence ID" value="NZ_AP026560.1"/>
</dbReference>
<dbReference type="InterPro" id="IPR002716">
    <property type="entry name" value="PIN_dom"/>
</dbReference>
<evidence type="ECO:0000259" key="8">
    <source>
        <dbReference type="Pfam" id="PF01850"/>
    </source>
</evidence>
<evidence type="ECO:0000256" key="1">
    <source>
        <dbReference type="ARBA" id="ARBA00001946"/>
    </source>
</evidence>
<dbReference type="Pfam" id="PF01850">
    <property type="entry name" value="PIN"/>
    <property type="match status" value="1"/>
</dbReference>
<reference evidence="9" key="1">
    <citation type="submission" date="2022-07" db="EMBL/GenBank/DDBJ databases">
        <title>Complete Genome Sequence of the Radioresistant Bacterium Deinococcus aetherius ST0316, Isolated from the Air Dust collected in Lower Stratosphere above Japan.</title>
        <authorList>
            <person name="Satoh K."/>
            <person name="Hagiwara K."/>
            <person name="Katsumata K."/>
            <person name="Kubo A."/>
            <person name="Yokobori S."/>
            <person name="Yamagishi A."/>
            <person name="Oono Y."/>
            <person name="Narumi I."/>
        </authorList>
    </citation>
    <scope>NUCLEOTIDE SEQUENCE</scope>
    <source>
        <strain evidence="9">ST0316</strain>
    </source>
</reference>
<sequence length="143" mass="15526">MFLLDTNVVSERSRPQPDERVLSWLRTHKVGETYLSVITLAELEQGIIRLGSTKRAAELRAFLGGVEVQFAGRVLSIDRAVARTWTSMTAGAIAAGRPPGYADSLIAATALTHGLTVVTRNIPDFEAVLGCDRLVNPWEAPNP</sequence>
<keyword evidence="6" id="KW-0460">Magnesium</keyword>
<dbReference type="Gene3D" id="3.40.50.1010">
    <property type="entry name" value="5'-nuclease"/>
    <property type="match status" value="1"/>
</dbReference>
<evidence type="ECO:0000256" key="2">
    <source>
        <dbReference type="ARBA" id="ARBA00022649"/>
    </source>
</evidence>
<dbReference type="PANTHER" id="PTHR33653">
    <property type="entry name" value="RIBONUCLEASE VAPC2"/>
    <property type="match status" value="1"/>
</dbReference>
<name>A0ABN6RHT5_9DEIO</name>
<evidence type="ECO:0000313" key="10">
    <source>
        <dbReference type="Proteomes" id="UP001064971"/>
    </source>
</evidence>
<evidence type="ECO:0000256" key="7">
    <source>
        <dbReference type="ARBA" id="ARBA00038093"/>
    </source>
</evidence>
<evidence type="ECO:0000256" key="6">
    <source>
        <dbReference type="ARBA" id="ARBA00022842"/>
    </source>
</evidence>
<comment type="similarity">
    <text evidence="7">Belongs to the PINc/VapC protein family.</text>
</comment>
<keyword evidence="4" id="KW-0479">Metal-binding</keyword>
<keyword evidence="5" id="KW-0378">Hydrolase</keyword>
<dbReference type="InterPro" id="IPR050556">
    <property type="entry name" value="Type_II_TA_system_RNase"/>
</dbReference>
<dbReference type="SUPFAM" id="SSF88723">
    <property type="entry name" value="PIN domain-like"/>
    <property type="match status" value="1"/>
</dbReference>
<keyword evidence="10" id="KW-1185">Reference proteome</keyword>
<feature type="domain" description="PIN" evidence="8">
    <location>
        <begin position="3"/>
        <end position="121"/>
    </location>
</feature>
<evidence type="ECO:0000256" key="3">
    <source>
        <dbReference type="ARBA" id="ARBA00022722"/>
    </source>
</evidence>
<dbReference type="EMBL" id="AP026560">
    <property type="protein sequence ID" value="BDP41182.1"/>
    <property type="molecule type" value="Genomic_DNA"/>
</dbReference>
<dbReference type="CDD" id="cd18746">
    <property type="entry name" value="PIN_VapC4-5_FitB-like"/>
    <property type="match status" value="1"/>
</dbReference>
<evidence type="ECO:0000256" key="4">
    <source>
        <dbReference type="ARBA" id="ARBA00022723"/>
    </source>
</evidence>
<dbReference type="InterPro" id="IPR029060">
    <property type="entry name" value="PIN-like_dom_sf"/>
</dbReference>
<dbReference type="Proteomes" id="UP001064971">
    <property type="component" value="Chromosome"/>
</dbReference>